<dbReference type="Pfam" id="PF00089">
    <property type="entry name" value="Trypsin"/>
    <property type="match status" value="1"/>
</dbReference>
<dbReference type="SUPFAM" id="SSF50494">
    <property type="entry name" value="Trypsin-like serine proteases"/>
    <property type="match status" value="1"/>
</dbReference>
<keyword evidence="6" id="KW-1185">Reference proteome</keyword>
<protein>
    <submittedName>
        <fullName evidence="5">Peptidase S1/S6, chymotrypsin/Hap</fullName>
    </submittedName>
</protein>
<feature type="signal peptide" evidence="3">
    <location>
        <begin position="1"/>
        <end position="19"/>
    </location>
</feature>
<dbReference type="PRINTS" id="PR00722">
    <property type="entry name" value="CHYMOTRYPSIN"/>
</dbReference>
<reference evidence="5 6" key="2">
    <citation type="journal article" date="2014" name="Proc. Natl. Acad. Sci. U.S.A.">
        <title>Trajectory and genomic determinants of fungal-pathogen speciation and host adaptation.</title>
        <authorList>
            <person name="Hu X."/>
            <person name="Xiao G."/>
            <person name="Zheng P."/>
            <person name="Shang Y."/>
            <person name="Su Y."/>
            <person name="Zhang X."/>
            <person name="Liu X."/>
            <person name="Zhan S."/>
            <person name="St Leger R.J."/>
            <person name="Wang C."/>
        </authorList>
    </citation>
    <scope>GENOME REANNOTATION</scope>
    <source>
        <strain evidence="6">ARSEF 23 / ATCC MYA-3075</strain>
    </source>
</reference>
<feature type="chain" id="PRO_5003236254" evidence="3">
    <location>
        <begin position="20"/>
        <end position="301"/>
    </location>
</feature>
<dbReference type="OrthoDB" id="4915747at2759"/>
<dbReference type="SMART" id="SM00020">
    <property type="entry name" value="Tryp_SPc"/>
    <property type="match status" value="1"/>
</dbReference>
<comment type="similarity">
    <text evidence="1">Belongs to the peptidase S1 family.</text>
</comment>
<dbReference type="Proteomes" id="UP000002498">
    <property type="component" value="Unassembled WGS sequence"/>
</dbReference>
<dbReference type="InterPro" id="IPR001314">
    <property type="entry name" value="Peptidase_S1A"/>
</dbReference>
<evidence type="ECO:0000313" key="6">
    <source>
        <dbReference type="Proteomes" id="UP000002498"/>
    </source>
</evidence>
<evidence type="ECO:0000256" key="1">
    <source>
        <dbReference type="ARBA" id="ARBA00007664"/>
    </source>
</evidence>
<feature type="domain" description="Peptidase S1" evidence="4">
    <location>
        <begin position="26"/>
        <end position="265"/>
    </location>
</feature>
<dbReference type="PANTHER" id="PTHR24276:SF98">
    <property type="entry name" value="FI18310P1-RELATED"/>
    <property type="match status" value="1"/>
</dbReference>
<dbReference type="EMBL" id="ADNJ02000010">
    <property type="protein sequence ID" value="EFY96789.1"/>
    <property type="molecule type" value="Genomic_DNA"/>
</dbReference>
<keyword evidence="2" id="KW-1015">Disulfide bond</keyword>
<dbReference type="InterPro" id="IPR050430">
    <property type="entry name" value="Peptidase_S1"/>
</dbReference>
<comment type="caution">
    <text evidence="5">The sequence shown here is derived from an EMBL/GenBank/DDBJ whole genome shotgun (WGS) entry which is preliminary data.</text>
</comment>
<dbReference type="HOGENOM" id="CLU_006842_7_5_1"/>
<dbReference type="PANTHER" id="PTHR24276">
    <property type="entry name" value="POLYSERASE-RELATED"/>
    <property type="match status" value="1"/>
</dbReference>
<dbReference type="InterPro" id="IPR018114">
    <property type="entry name" value="TRYPSIN_HIS"/>
</dbReference>
<dbReference type="PROSITE" id="PS50240">
    <property type="entry name" value="TRYPSIN_DOM"/>
    <property type="match status" value="1"/>
</dbReference>
<dbReference type="PROSITE" id="PS00134">
    <property type="entry name" value="TRYPSIN_HIS"/>
    <property type="match status" value="1"/>
</dbReference>
<evidence type="ECO:0000256" key="2">
    <source>
        <dbReference type="ARBA" id="ARBA00023157"/>
    </source>
</evidence>
<dbReference type="KEGG" id="maj:MAA_07850"/>
<dbReference type="GO" id="GO:0004252">
    <property type="term" value="F:serine-type endopeptidase activity"/>
    <property type="evidence" value="ECO:0007669"/>
    <property type="project" value="InterPro"/>
</dbReference>
<keyword evidence="3" id="KW-0732">Signal</keyword>
<dbReference type="AlphaFoldDB" id="E9F6F1"/>
<dbReference type="RefSeq" id="XP_007824039.1">
    <property type="nucleotide sequence ID" value="XM_007825848.1"/>
</dbReference>
<name>E9F6F1_METRA</name>
<dbReference type="Gene3D" id="2.40.10.10">
    <property type="entry name" value="Trypsin-like serine proteases"/>
    <property type="match status" value="1"/>
</dbReference>
<dbReference type="InterPro" id="IPR043504">
    <property type="entry name" value="Peptidase_S1_PA_chymotrypsin"/>
</dbReference>
<reference evidence="5 6" key="1">
    <citation type="journal article" date="2011" name="PLoS Genet.">
        <title>Genome sequencing and comparative transcriptomics of the model entomopathogenic fungi Metarhizium anisopliae and M. acridum.</title>
        <authorList>
            <person name="Gao Q."/>
            <person name="Jin K."/>
            <person name="Ying S.H."/>
            <person name="Zhang Y."/>
            <person name="Xiao G."/>
            <person name="Shang Y."/>
            <person name="Duan Z."/>
            <person name="Hu X."/>
            <person name="Xie X.Q."/>
            <person name="Zhou G."/>
            <person name="Peng G."/>
            <person name="Luo Z."/>
            <person name="Huang W."/>
            <person name="Wang B."/>
            <person name="Fang W."/>
            <person name="Wang S."/>
            <person name="Zhong Y."/>
            <person name="Ma L.J."/>
            <person name="St Leger R.J."/>
            <person name="Zhao G.P."/>
            <person name="Pei Y."/>
            <person name="Feng M.G."/>
            <person name="Xia Y."/>
            <person name="Wang C."/>
        </authorList>
    </citation>
    <scope>NUCLEOTIDE SEQUENCE [LARGE SCALE GENOMIC DNA]</scope>
    <source>
        <strain evidence="6">ARSEF 23 / ATCC MYA-3075</strain>
    </source>
</reference>
<dbReference type="InterPro" id="IPR009003">
    <property type="entry name" value="Peptidase_S1_PA"/>
</dbReference>
<evidence type="ECO:0000259" key="4">
    <source>
        <dbReference type="PROSITE" id="PS50240"/>
    </source>
</evidence>
<evidence type="ECO:0000313" key="5">
    <source>
        <dbReference type="EMBL" id="EFY96789.1"/>
    </source>
</evidence>
<dbReference type="GeneID" id="19262136"/>
<gene>
    <name evidence="5" type="ORF">MAA_07850</name>
</gene>
<dbReference type="InterPro" id="IPR001254">
    <property type="entry name" value="Trypsin_dom"/>
</dbReference>
<organism evidence="5 6">
    <name type="scientific">Metarhizium robertsii (strain ARSEF 23 / ATCC MYA-3075)</name>
    <name type="common">Metarhizium anisopliae (strain ARSEF 23)</name>
    <dbReference type="NCBI Taxonomy" id="655844"/>
    <lineage>
        <taxon>Eukaryota</taxon>
        <taxon>Fungi</taxon>
        <taxon>Dikarya</taxon>
        <taxon>Ascomycota</taxon>
        <taxon>Pezizomycotina</taxon>
        <taxon>Sordariomycetes</taxon>
        <taxon>Hypocreomycetidae</taxon>
        <taxon>Hypocreales</taxon>
        <taxon>Clavicipitaceae</taxon>
        <taxon>Metarhizium</taxon>
    </lineage>
</organism>
<dbReference type="CDD" id="cd00190">
    <property type="entry name" value="Tryp_SPc"/>
    <property type="match status" value="1"/>
</dbReference>
<sequence length="301" mass="32425">MVRKITITLAVFSAMSVFAATIDKRIVGGEDAKENEFPFIVSIHDNTTKQLCGGSLLDDLTVLTAGHCIKRAAYVKAGTLDKNAHGVEANISLAKTAPGYAYIETKRIHDIAILKLSTRIKESNTIRHIPLPADGSDPPANSNATVAGWGLQTPYNFTSSKVPPGPDNLRKAVLTVRPREYCQKFEIKPLNPLIQNTYQNLVCAGGDGQNICARDSGGPLVQDGKIIGIVARTLRDTPDGHFCNKAPSLYTRVSNYIPFITENLGGQTIEELEESLFPAPTTGPSQAISCVVGRDPTHGDE</sequence>
<evidence type="ECO:0000256" key="3">
    <source>
        <dbReference type="SAM" id="SignalP"/>
    </source>
</evidence>
<dbReference type="GO" id="GO:0006508">
    <property type="term" value="P:proteolysis"/>
    <property type="evidence" value="ECO:0007669"/>
    <property type="project" value="InterPro"/>
</dbReference>
<accession>E9F6F1</accession>
<proteinExistence type="inferred from homology"/>